<accession>A0A401RL35</accession>
<dbReference type="InterPro" id="IPR052794">
    <property type="entry name" value="Mito_Ser_Protease_LACTB"/>
</dbReference>
<protein>
    <submittedName>
        <fullName evidence="2">Uncharacterized protein</fullName>
    </submittedName>
</protein>
<evidence type="ECO:0000313" key="2">
    <source>
        <dbReference type="EMBL" id="GCC18796.1"/>
    </source>
</evidence>
<reference evidence="2 3" key="1">
    <citation type="journal article" date="2018" name="Nat. Ecol. Evol.">
        <title>Shark genomes provide insights into elasmobranch evolution and the origin of vertebrates.</title>
        <authorList>
            <person name="Hara Y"/>
            <person name="Yamaguchi K"/>
            <person name="Onimaru K"/>
            <person name="Kadota M"/>
            <person name="Koyanagi M"/>
            <person name="Keeley SD"/>
            <person name="Tatsumi K"/>
            <person name="Tanaka K"/>
            <person name="Motone F"/>
            <person name="Kageyama Y"/>
            <person name="Nozu R"/>
            <person name="Adachi N"/>
            <person name="Nishimura O"/>
            <person name="Nakagawa R"/>
            <person name="Tanegashima C"/>
            <person name="Kiyatake I"/>
            <person name="Matsumoto R"/>
            <person name="Murakumo K"/>
            <person name="Nishida K"/>
            <person name="Terakita A"/>
            <person name="Kuratani S"/>
            <person name="Sato K"/>
            <person name="Hyodo S Kuraku.S."/>
        </authorList>
    </citation>
    <scope>NUCLEOTIDE SEQUENCE [LARGE SCALE GENOMIC DNA]</scope>
</reference>
<comment type="caution">
    <text evidence="2">The sequence shown here is derived from an EMBL/GenBank/DDBJ whole genome shotgun (WGS) entry which is preliminary data.</text>
</comment>
<feature type="non-terminal residue" evidence="2">
    <location>
        <position position="1"/>
    </location>
</feature>
<proteinExistence type="predicted"/>
<dbReference type="OMA" id="NERIIPH"/>
<organism evidence="2 3">
    <name type="scientific">Chiloscyllium punctatum</name>
    <name type="common">Brownbanded bambooshark</name>
    <name type="synonym">Hemiscyllium punctatum</name>
    <dbReference type="NCBI Taxonomy" id="137246"/>
    <lineage>
        <taxon>Eukaryota</taxon>
        <taxon>Metazoa</taxon>
        <taxon>Chordata</taxon>
        <taxon>Craniata</taxon>
        <taxon>Vertebrata</taxon>
        <taxon>Chondrichthyes</taxon>
        <taxon>Elasmobranchii</taxon>
        <taxon>Galeomorphii</taxon>
        <taxon>Galeoidea</taxon>
        <taxon>Orectolobiformes</taxon>
        <taxon>Hemiscylliidae</taxon>
        <taxon>Chiloscyllium</taxon>
    </lineage>
</organism>
<dbReference type="GO" id="GO:0006508">
    <property type="term" value="P:proteolysis"/>
    <property type="evidence" value="ECO:0007669"/>
    <property type="project" value="TreeGrafter"/>
</dbReference>
<dbReference type="PANTHER" id="PTHR46520:SF1">
    <property type="entry name" value="SERINE BETA-LACTAMASE-LIKE PROTEIN LACTB, MITOCHONDRIAL"/>
    <property type="match status" value="1"/>
</dbReference>
<dbReference type="GO" id="GO:0019216">
    <property type="term" value="P:regulation of lipid metabolic process"/>
    <property type="evidence" value="ECO:0007669"/>
    <property type="project" value="TreeGrafter"/>
</dbReference>
<dbReference type="AlphaFoldDB" id="A0A401RL35"/>
<dbReference type="GO" id="GO:0008233">
    <property type="term" value="F:peptidase activity"/>
    <property type="evidence" value="ECO:0007669"/>
    <property type="project" value="TreeGrafter"/>
</dbReference>
<feature type="region of interest" description="Disordered" evidence="1">
    <location>
        <begin position="171"/>
        <end position="204"/>
    </location>
</feature>
<evidence type="ECO:0000256" key="1">
    <source>
        <dbReference type="SAM" id="MobiDB-lite"/>
    </source>
</evidence>
<dbReference type="OrthoDB" id="5946976at2759"/>
<dbReference type="GO" id="GO:0005739">
    <property type="term" value="C:mitochondrion"/>
    <property type="evidence" value="ECO:0007669"/>
    <property type="project" value="TreeGrafter"/>
</dbReference>
<feature type="compositionally biased region" description="Polar residues" evidence="1">
    <location>
        <begin position="176"/>
        <end position="187"/>
    </location>
</feature>
<dbReference type="InterPro" id="IPR012338">
    <property type="entry name" value="Beta-lactam/transpept-like"/>
</dbReference>
<keyword evidence="3" id="KW-1185">Reference proteome</keyword>
<dbReference type="PANTHER" id="PTHR46520">
    <property type="entry name" value="SERINE BETA-LACTAMASE-LIKE PROTEIN LACTB, MITOCHONDRIAL"/>
    <property type="match status" value="1"/>
</dbReference>
<gene>
    <name evidence="2" type="ORF">chiPu_0021717</name>
</gene>
<dbReference type="STRING" id="137246.A0A401RL35"/>
<evidence type="ECO:0000313" key="3">
    <source>
        <dbReference type="Proteomes" id="UP000287033"/>
    </source>
</evidence>
<name>A0A401RL35_CHIPU</name>
<dbReference type="Gene3D" id="3.40.710.10">
    <property type="entry name" value="DD-peptidase/beta-lactamase superfamily"/>
    <property type="match status" value="1"/>
</dbReference>
<dbReference type="EMBL" id="BEZZ01004617">
    <property type="protein sequence ID" value="GCC18796.1"/>
    <property type="molecule type" value="Genomic_DNA"/>
</dbReference>
<dbReference type="Proteomes" id="UP000287033">
    <property type="component" value="Unassembled WGS sequence"/>
</dbReference>
<dbReference type="SUPFAM" id="SSF56601">
    <property type="entry name" value="beta-lactamase/transpeptidase-like"/>
    <property type="match status" value="1"/>
</dbReference>
<sequence length="204" mass="22406">HYVYNKKGRLVNCPYVDCSYKWAGGGFLSTVHDLLRFGNAMLYSYQVEAPEGREQTQLPGYLRPATVSMIWSPVQNTELSWDREGRYAMGWGVVEQSQEYGQGRYRRHYLSHTGGAVGVSSVLLLLPGDPRGRPVGSPPQGVVVSILCNLQSVNLNSTALKIALEFDKVRAGEPPSATSDPTSQYQLADQAKASQPLKHTSTSS</sequence>